<comment type="caution">
    <text evidence="1">The sequence shown here is derived from an EMBL/GenBank/DDBJ whole genome shotgun (WGS) entry which is preliminary data.</text>
</comment>
<dbReference type="AlphaFoldDB" id="A0A842J664"/>
<keyword evidence="2" id="KW-1185">Reference proteome</keyword>
<protein>
    <recommendedName>
        <fullName evidence="3">Ankyrin repeat domain-containing protein</fullName>
    </recommendedName>
</protein>
<evidence type="ECO:0000313" key="2">
    <source>
        <dbReference type="Proteomes" id="UP000552683"/>
    </source>
</evidence>
<dbReference type="Proteomes" id="UP000552683">
    <property type="component" value="Unassembled WGS sequence"/>
</dbReference>
<evidence type="ECO:0000313" key="1">
    <source>
        <dbReference type="EMBL" id="MBC2883307.1"/>
    </source>
</evidence>
<dbReference type="RefSeq" id="WP_185899459.1">
    <property type="nucleotide sequence ID" value="NZ_JACLZK010000002.1"/>
</dbReference>
<sequence length="173" mass="19776">MPLPSGQKSKLSEADVIRLVKLLVRHGADANDKFVLGCIYGADGFGVFKELLSMNADMSEIALQIAVDMRSFAHENGATLKFGEAVILKAAQFGKSVKFREFYREKMRYFEEFLKFKSLKELKKGRLRFFIETNLALDNAEAVKFLLENGLCDLADECEFLRKRRKFTAGRRF</sequence>
<dbReference type="EMBL" id="JACLZK010000002">
    <property type="protein sequence ID" value="MBC2883307.1"/>
    <property type="molecule type" value="Genomic_DNA"/>
</dbReference>
<proteinExistence type="predicted"/>
<accession>A0A842J664</accession>
<name>A0A842J664_9BACT</name>
<gene>
    <name evidence="1" type="ORF">H7R39_08585</name>
</gene>
<reference evidence="1 2" key="1">
    <citation type="submission" date="2020-08" db="EMBL/GenBank/DDBJ databases">
        <title>Complete genome and description of Campylobacter massiliensis Marseille-Q3452 sp. nov.</title>
        <authorList>
            <person name="Antezack A."/>
        </authorList>
    </citation>
    <scope>NUCLEOTIDE SEQUENCE [LARGE SCALE GENOMIC DNA]</scope>
    <source>
        <strain evidence="1 2">Marseille-Q3452</strain>
    </source>
</reference>
<organism evidence="1 2">
    <name type="scientific">Campylobacter massiliensis</name>
    <dbReference type="NCBI Taxonomy" id="2762557"/>
    <lineage>
        <taxon>Bacteria</taxon>
        <taxon>Pseudomonadati</taxon>
        <taxon>Campylobacterota</taxon>
        <taxon>Epsilonproteobacteria</taxon>
        <taxon>Campylobacterales</taxon>
        <taxon>Campylobacteraceae</taxon>
        <taxon>Campylobacter</taxon>
    </lineage>
</organism>
<evidence type="ECO:0008006" key="3">
    <source>
        <dbReference type="Google" id="ProtNLM"/>
    </source>
</evidence>